<dbReference type="Pfam" id="PF03372">
    <property type="entry name" value="Exo_endo_phos"/>
    <property type="match status" value="1"/>
</dbReference>
<reference evidence="3 4" key="1">
    <citation type="submission" date="2019-06" db="EMBL/GenBank/DDBJ databases">
        <title>Whole genome shotgun sequence of Streptomyces gardneri NBRC 12865.</title>
        <authorList>
            <person name="Hosoyama A."/>
            <person name="Uohara A."/>
            <person name="Ohji S."/>
            <person name="Ichikawa N."/>
        </authorList>
    </citation>
    <scope>NUCLEOTIDE SEQUENCE [LARGE SCALE GENOMIC DNA]</scope>
    <source>
        <strain evidence="3 4">NBRC 12865</strain>
    </source>
</reference>
<feature type="domain" description="Endonuclease/exonuclease/phosphatase" evidence="2">
    <location>
        <begin position="43"/>
        <end position="321"/>
    </location>
</feature>
<dbReference type="AlphaFoldDB" id="A0A4Y3RYX2"/>
<keyword evidence="1" id="KW-0732">Signal</keyword>
<dbReference type="GO" id="GO:0003824">
    <property type="term" value="F:catalytic activity"/>
    <property type="evidence" value="ECO:0007669"/>
    <property type="project" value="InterPro"/>
</dbReference>
<dbReference type="InterPro" id="IPR036691">
    <property type="entry name" value="Endo/exonu/phosph_ase_sf"/>
</dbReference>
<sequence>MRASFRALLAALFSIGLLLTAGTGSAQADEVTPETAKPLRFISYNVCGAKCPLPVGTGTEAEKTAVKAAWVSGLVAEVDTWDSDLVMLQELCYGQWKLIRDALAPAQRAGKASYDTVWGSSLASASGCDQWDPVDRRFGLAIFSKGQGSVVPGTRTVTFLPEVPTAPTEDRILLCAQTALDGRTARACNTHIDFHDATTALQVPKVAELVEAARQDGEPAVLAGDFNQLPEHADMNALYNHGTGSTGRFQEVDENDKEEFTVSVDCPETAVRCRSGEETASTACSAHTTENSKIDYLFLSYEWFKTVQGDALPCTSGLSDHHLLRGAAAWEK</sequence>
<keyword evidence="4" id="KW-1185">Reference proteome</keyword>
<protein>
    <recommendedName>
        <fullName evidence="2">Endonuclease/exonuclease/phosphatase domain-containing protein</fullName>
    </recommendedName>
</protein>
<dbReference type="OrthoDB" id="3789924at2"/>
<gene>
    <name evidence="3" type="ORF">SGA01_67050</name>
</gene>
<comment type="caution">
    <text evidence="3">The sequence shown here is derived from an EMBL/GenBank/DDBJ whole genome shotgun (WGS) entry which is preliminary data.</text>
</comment>
<dbReference type="RefSeq" id="WP_141301259.1">
    <property type="nucleotide sequence ID" value="NZ_BJMN01000051.1"/>
</dbReference>
<accession>A0A4Y3RYX2</accession>
<name>A0A4Y3RYX2_9ACTN</name>
<dbReference type="Proteomes" id="UP000315226">
    <property type="component" value="Unassembled WGS sequence"/>
</dbReference>
<dbReference type="Gene3D" id="3.60.10.10">
    <property type="entry name" value="Endonuclease/exonuclease/phosphatase"/>
    <property type="match status" value="1"/>
</dbReference>
<evidence type="ECO:0000313" key="3">
    <source>
        <dbReference type="EMBL" id="GEB61100.1"/>
    </source>
</evidence>
<evidence type="ECO:0000259" key="2">
    <source>
        <dbReference type="Pfam" id="PF03372"/>
    </source>
</evidence>
<feature type="chain" id="PRO_5021256792" description="Endonuclease/exonuclease/phosphatase domain-containing protein" evidence="1">
    <location>
        <begin position="29"/>
        <end position="332"/>
    </location>
</feature>
<proteinExistence type="predicted"/>
<feature type="signal peptide" evidence="1">
    <location>
        <begin position="1"/>
        <end position="28"/>
    </location>
</feature>
<dbReference type="SUPFAM" id="SSF56219">
    <property type="entry name" value="DNase I-like"/>
    <property type="match status" value="1"/>
</dbReference>
<organism evidence="3 4">
    <name type="scientific">Streptomyces gardneri</name>
    <dbReference type="NCBI Taxonomy" id="66892"/>
    <lineage>
        <taxon>Bacteria</taxon>
        <taxon>Bacillati</taxon>
        <taxon>Actinomycetota</taxon>
        <taxon>Actinomycetes</taxon>
        <taxon>Kitasatosporales</taxon>
        <taxon>Streptomycetaceae</taxon>
        <taxon>Streptomyces</taxon>
    </lineage>
</organism>
<dbReference type="EMBL" id="BJMN01000051">
    <property type="protein sequence ID" value="GEB61100.1"/>
    <property type="molecule type" value="Genomic_DNA"/>
</dbReference>
<dbReference type="InterPro" id="IPR005135">
    <property type="entry name" value="Endo/exonuclease/phosphatase"/>
</dbReference>
<evidence type="ECO:0000313" key="4">
    <source>
        <dbReference type="Proteomes" id="UP000315226"/>
    </source>
</evidence>
<evidence type="ECO:0000256" key="1">
    <source>
        <dbReference type="SAM" id="SignalP"/>
    </source>
</evidence>